<evidence type="ECO:0000313" key="2">
    <source>
        <dbReference type="EMBL" id="ETA08469.1"/>
    </source>
</evidence>
<gene>
    <name evidence="2" type="ORF">V525_03385</name>
</gene>
<feature type="compositionally biased region" description="Basic and acidic residues" evidence="1">
    <location>
        <begin position="22"/>
        <end position="31"/>
    </location>
</feature>
<dbReference type="EMBL" id="AYXO01000002">
    <property type="protein sequence ID" value="ETA08469.1"/>
    <property type="molecule type" value="Genomic_DNA"/>
</dbReference>
<organism evidence="2 3">
    <name type="scientific">Gordonia alkanivorans CGMCC 6845</name>
    <dbReference type="NCBI Taxonomy" id="1423140"/>
    <lineage>
        <taxon>Bacteria</taxon>
        <taxon>Bacillati</taxon>
        <taxon>Actinomycetota</taxon>
        <taxon>Actinomycetes</taxon>
        <taxon>Mycobacteriales</taxon>
        <taxon>Gordoniaceae</taxon>
        <taxon>Gordonia</taxon>
    </lineage>
</organism>
<evidence type="ECO:0000313" key="3">
    <source>
        <dbReference type="Proteomes" id="UP000035035"/>
    </source>
</evidence>
<dbReference type="AlphaFoldDB" id="W9DIX0"/>
<name>W9DIX0_9ACTN</name>
<feature type="region of interest" description="Disordered" evidence="1">
    <location>
        <begin position="74"/>
        <end position="95"/>
    </location>
</feature>
<dbReference type="Proteomes" id="UP000035035">
    <property type="component" value="Unassembled WGS sequence"/>
</dbReference>
<keyword evidence="3" id="KW-1185">Reference proteome</keyword>
<sequence>MPGTSVRGVDPRPPQEEPGEPEEQRDGKVEATEDGAEDRDLDGPRLEGHVRDQDADRGERTHALELWVEASRRGRRTGGVGARRAGAGIGVRCCD</sequence>
<evidence type="ECO:0000256" key="1">
    <source>
        <dbReference type="SAM" id="MobiDB-lite"/>
    </source>
</evidence>
<feature type="region of interest" description="Disordered" evidence="1">
    <location>
        <begin position="1"/>
        <end position="58"/>
    </location>
</feature>
<proteinExistence type="predicted"/>
<reference evidence="2 3" key="1">
    <citation type="journal article" date="2014" name="Genome Announc.">
        <title>Draft Genome Sequence of Gordonia alkanivorans Strain CGMCC6845, a Halotolerant Hydrocarbon-Degrading Bacterium.</title>
        <authorList>
            <person name="Wang X."/>
            <person name="Jin D."/>
            <person name="Zhou L."/>
            <person name="Wu L."/>
            <person name="An W."/>
            <person name="Zhao L."/>
        </authorList>
    </citation>
    <scope>NUCLEOTIDE SEQUENCE [LARGE SCALE GENOMIC DNA]</scope>
    <source>
        <strain evidence="2 3">CGMCC 6845</strain>
    </source>
</reference>
<dbReference type="HOGENOM" id="CLU_2368911_0_0_11"/>
<comment type="caution">
    <text evidence="2">The sequence shown here is derived from an EMBL/GenBank/DDBJ whole genome shotgun (WGS) entry which is preliminary data.</text>
</comment>
<feature type="compositionally biased region" description="Basic and acidic residues" evidence="1">
    <location>
        <begin position="41"/>
        <end position="58"/>
    </location>
</feature>
<protein>
    <submittedName>
        <fullName evidence="2">Uncharacterized protein</fullName>
    </submittedName>
</protein>
<feature type="compositionally biased region" description="Low complexity" evidence="1">
    <location>
        <begin position="82"/>
        <end position="95"/>
    </location>
</feature>
<accession>W9DIX0</accession>